<feature type="coiled-coil region" evidence="10">
    <location>
        <begin position="33"/>
        <end position="60"/>
    </location>
</feature>
<evidence type="ECO:0000313" key="12">
    <source>
        <dbReference type="EMBL" id="KAG6573189.1"/>
    </source>
</evidence>
<feature type="region of interest" description="Disordered" evidence="11">
    <location>
        <begin position="593"/>
        <end position="623"/>
    </location>
</feature>
<dbReference type="PANTHER" id="PTHR11693">
    <property type="entry name" value="ATP SYNTHASE GAMMA CHAIN"/>
    <property type="match status" value="1"/>
</dbReference>
<evidence type="ECO:0000313" key="13">
    <source>
        <dbReference type="Proteomes" id="UP000685013"/>
    </source>
</evidence>
<dbReference type="AlphaFoldDB" id="A0AAV6M112"/>
<feature type="region of interest" description="Disordered" evidence="11">
    <location>
        <begin position="187"/>
        <end position="228"/>
    </location>
</feature>
<dbReference type="FunFam" id="1.10.287.80:FF:000003">
    <property type="entry name" value="ATP synthase gamma chain, chloroplastic"/>
    <property type="match status" value="1"/>
</dbReference>
<keyword evidence="7" id="KW-0472">Membrane</keyword>
<evidence type="ECO:0000256" key="9">
    <source>
        <dbReference type="ARBA" id="ARBA00023310"/>
    </source>
</evidence>
<sequence>MVEIQACATGLVNPSALCAAIDQESKGENMNVIARMADELHRERQRNAKLMERISFLEAKLLQGRVKDPELGDELGSCSKRRSFKRLKRSREEAIMKDGTQFLSPKEVNLEDRLVSWMSMDETQFVHYEKLKECDNTVDCVDSDETDNENDYYHEESEIPFDIKDWETNGNSRSVNGVKQDIYHDSNSERMENQSGPENKPTFVDDQTETKETGKKLEPKSERNETKNSELYDRNRNILGSGNDVGFGSVSLQRKPPKLAFCPKEVKGIIESEALLQRNAQSHTMRKIIVFSCLGIRHGCEEMYELDFNHFSIIRKGEPFISPQNPGEHVLYENPGVRRKILYPNRHHPTLCPVQILEEEKAMRPLDVNCPSCLFLCIKYGGRTRNLPQNEYVRQRMGRNKLKSFGPLMCRMARLANPRSGSFFFKALGITLLFMAGFPDDLVRKETKYRNLDLLQKYYRTDKDAVGEELFLARSTADSNDDKFVQEQLAGNTISTKSRGKKNKLAQANSLVLQIKQHPIWHHLQQDLDHLIAAFPIAPSRQKLWKMQRMRIYQKKQIVILTLLQAVKIKTQRQAVNVLPDLTLCASQRVVLRKDGNGSPSSPPSQTSAPSPAAKPCPAQTSQFSPVHCGLRELRDRIDSVKNTQKITEAMKLVAAVKVRRAQEAVVNGRPFSEALVEVLYNINEQLQTEDIDTPLTKVRPVKKVTLVVVTGDRGLCGGFNNSIIKKAEARISELKEMDLDSTVISVGKKGNTYFLRRPYIPVDKFLEGGTLPTAKEAQAIADDVFSLFDPVQILDALLPLYLNSHILRSLQESLASELAARMSAMSNATDNASELKRTRLCIIDNAKLRLPEKFWRLLLVLMH</sequence>
<organism evidence="12 13">
    <name type="scientific">Cucurbita argyrosperma subsp. sororia</name>
    <dbReference type="NCBI Taxonomy" id="37648"/>
    <lineage>
        <taxon>Eukaryota</taxon>
        <taxon>Viridiplantae</taxon>
        <taxon>Streptophyta</taxon>
        <taxon>Embryophyta</taxon>
        <taxon>Tracheophyta</taxon>
        <taxon>Spermatophyta</taxon>
        <taxon>Magnoliopsida</taxon>
        <taxon>eudicotyledons</taxon>
        <taxon>Gunneridae</taxon>
        <taxon>Pentapetalae</taxon>
        <taxon>rosids</taxon>
        <taxon>fabids</taxon>
        <taxon>Cucurbitales</taxon>
        <taxon>Cucurbitaceae</taxon>
        <taxon>Cucurbiteae</taxon>
        <taxon>Cucurbita</taxon>
    </lineage>
</organism>
<evidence type="ECO:0000256" key="3">
    <source>
        <dbReference type="ARBA" id="ARBA00007681"/>
    </source>
</evidence>
<evidence type="ECO:0000256" key="4">
    <source>
        <dbReference type="ARBA" id="ARBA00022448"/>
    </source>
</evidence>
<comment type="function">
    <text evidence="1">Produces ATP from ADP in the presence of a proton gradient across the membrane. The gamma chain is believed to be important in regulating ATPase activity and the flow of protons through the CF(0) complex.</text>
</comment>
<dbReference type="Pfam" id="PF00231">
    <property type="entry name" value="ATP-synt"/>
    <property type="match status" value="2"/>
</dbReference>
<keyword evidence="8" id="KW-0139">CF(1)</keyword>
<keyword evidence="4" id="KW-0813">Transport</keyword>
<dbReference type="EMBL" id="JAGKQH010000018">
    <property type="protein sequence ID" value="KAG6573189.1"/>
    <property type="molecule type" value="Genomic_DNA"/>
</dbReference>
<keyword evidence="5" id="KW-0375">Hydrogen ion transport</keyword>
<evidence type="ECO:0000256" key="2">
    <source>
        <dbReference type="ARBA" id="ARBA00004525"/>
    </source>
</evidence>
<keyword evidence="10" id="KW-0175">Coiled coil</keyword>
<dbReference type="GO" id="GO:0046933">
    <property type="term" value="F:proton-transporting ATP synthase activity, rotational mechanism"/>
    <property type="evidence" value="ECO:0007669"/>
    <property type="project" value="InterPro"/>
</dbReference>
<evidence type="ECO:0000256" key="8">
    <source>
        <dbReference type="ARBA" id="ARBA00023196"/>
    </source>
</evidence>
<evidence type="ECO:0000256" key="10">
    <source>
        <dbReference type="SAM" id="Coils"/>
    </source>
</evidence>
<dbReference type="CDD" id="cd12151">
    <property type="entry name" value="F1-ATPase_gamma"/>
    <property type="match status" value="1"/>
</dbReference>
<reference evidence="12 13" key="1">
    <citation type="journal article" date="2021" name="Hortic Res">
        <title>The domestication of Cucurbita argyrosperma as revealed by the genome of its wild relative.</title>
        <authorList>
            <person name="Barrera-Redondo J."/>
            <person name="Sanchez-de la Vega G."/>
            <person name="Aguirre-Liguori J.A."/>
            <person name="Castellanos-Morales G."/>
            <person name="Gutierrez-Guerrero Y.T."/>
            <person name="Aguirre-Dugua X."/>
            <person name="Aguirre-Planter E."/>
            <person name="Tenaillon M.I."/>
            <person name="Lira-Saade R."/>
            <person name="Eguiarte L.E."/>
        </authorList>
    </citation>
    <scope>NUCLEOTIDE SEQUENCE [LARGE SCALE GENOMIC DNA]</scope>
    <source>
        <strain evidence="12">JBR-2021</strain>
    </source>
</reference>
<dbReference type="InterPro" id="IPR000131">
    <property type="entry name" value="ATP_synth_F1_gsu"/>
</dbReference>
<evidence type="ECO:0000256" key="6">
    <source>
        <dbReference type="ARBA" id="ARBA00023065"/>
    </source>
</evidence>
<evidence type="ECO:0000256" key="7">
    <source>
        <dbReference type="ARBA" id="ARBA00023136"/>
    </source>
</evidence>
<proteinExistence type="inferred from homology"/>
<comment type="similarity">
    <text evidence="3">Belongs to the ATPase gamma chain family.</text>
</comment>
<feature type="compositionally biased region" description="Basic and acidic residues" evidence="11">
    <location>
        <begin position="208"/>
        <end position="228"/>
    </location>
</feature>
<dbReference type="GO" id="GO:0045259">
    <property type="term" value="C:proton-transporting ATP synthase complex"/>
    <property type="evidence" value="ECO:0007669"/>
    <property type="project" value="UniProtKB-KW"/>
</dbReference>
<dbReference type="PANTHER" id="PTHR11693:SF42">
    <property type="entry name" value="ATP SYNTHASE GAMMA CHAIN 1, CHLOROPLASTIC"/>
    <property type="match status" value="1"/>
</dbReference>
<protein>
    <submittedName>
        <fullName evidence="12">ATP synthase gamma chain 1, chloroplastic</fullName>
    </submittedName>
</protein>
<evidence type="ECO:0000256" key="1">
    <source>
        <dbReference type="ARBA" id="ARBA00003456"/>
    </source>
</evidence>
<gene>
    <name evidence="12" type="primary">ATPC1</name>
    <name evidence="12" type="ORF">SDJN03_27076</name>
</gene>
<comment type="caution">
    <text evidence="12">The sequence shown here is derived from an EMBL/GenBank/DDBJ whole genome shotgun (WGS) entry which is preliminary data.</text>
</comment>
<evidence type="ECO:0000256" key="11">
    <source>
        <dbReference type="SAM" id="MobiDB-lite"/>
    </source>
</evidence>
<accession>A0AAV6M112</accession>
<keyword evidence="6" id="KW-0406">Ion transport</keyword>
<feature type="compositionally biased region" description="Low complexity" evidence="11">
    <location>
        <begin position="604"/>
        <end position="619"/>
    </location>
</feature>
<name>A0AAV6M112_9ROSI</name>
<feature type="non-terminal residue" evidence="12">
    <location>
        <position position="1"/>
    </location>
</feature>
<evidence type="ECO:0000256" key="5">
    <source>
        <dbReference type="ARBA" id="ARBA00022781"/>
    </source>
</evidence>
<keyword evidence="13" id="KW-1185">Reference proteome</keyword>
<dbReference type="Proteomes" id="UP000685013">
    <property type="component" value="Chromosome 18"/>
</dbReference>
<comment type="subcellular location">
    <subcellularLocation>
        <location evidence="2">Plastid</location>
        <location evidence="2">Chloroplast thylakoid membrane</location>
        <topology evidence="2">Peripheral membrane protein</topology>
    </subcellularLocation>
</comment>
<keyword evidence="9" id="KW-0066">ATP synthesis</keyword>
<dbReference type="GO" id="GO:0009535">
    <property type="term" value="C:chloroplast thylakoid membrane"/>
    <property type="evidence" value="ECO:0007669"/>
    <property type="project" value="UniProtKB-SubCell"/>
</dbReference>